<dbReference type="EMBL" id="JAAGAB010000002">
    <property type="protein sequence ID" value="NDV01156.1"/>
    <property type="molecule type" value="Genomic_DNA"/>
</dbReference>
<dbReference type="GO" id="GO:0009231">
    <property type="term" value="P:riboflavin biosynthetic process"/>
    <property type="evidence" value="ECO:0007669"/>
    <property type="project" value="TreeGrafter"/>
</dbReference>
<keyword evidence="3" id="KW-0378">Hydrolase</keyword>
<reference evidence="6 7" key="1">
    <citation type="submission" date="2020-02" db="EMBL/GenBank/DDBJ databases">
        <title>Pseudoroseicyclus tamarix, sp. nov., isolated from offshore sediment of a Tamarix chinensis forest.</title>
        <authorList>
            <person name="Gai Y."/>
        </authorList>
    </citation>
    <scope>NUCLEOTIDE SEQUENCE [LARGE SCALE GENOMIC DNA]</scope>
    <source>
        <strain evidence="6 7">CLL3-39</strain>
    </source>
</reference>
<dbReference type="GO" id="GO:0016811">
    <property type="term" value="F:hydrolase activity, acting on carbon-nitrogen (but not peptide) bonds, in linear amides"/>
    <property type="evidence" value="ECO:0007669"/>
    <property type="project" value="TreeGrafter"/>
</dbReference>
<dbReference type="SUPFAM" id="SSF102215">
    <property type="entry name" value="Creatininase"/>
    <property type="match status" value="1"/>
</dbReference>
<sequence length="249" mass="25952">MRLSYERMTWQEAGEASGRLAILPLGATEQHGPHLPLSVDTVLAGGVAGALAEALGAVLLPALPYGEAATSEGHPGTLSLTADTMARVIADIGRGVHRIGHPALILLNGHFGNRAPAAQAAEMLAAEGIAVLCLDYPGLEDLAGAICESEAAGNHFYHADEVETSMMLALAPEVVRMERAVAEYPDFPADFGSRPMLLRELSESGTFGDPRPSTAEKGRALIDGIVAAALLEVAAFCEAHGIEAGAWQR</sequence>
<comment type="cofactor">
    <cofactor evidence="1">
        <name>Zn(2+)</name>
        <dbReference type="ChEBI" id="CHEBI:29105"/>
    </cofactor>
</comment>
<protein>
    <submittedName>
        <fullName evidence="6">Creatininase family protein</fullName>
    </submittedName>
</protein>
<comment type="similarity">
    <text evidence="5">Belongs to the creatininase superfamily.</text>
</comment>
<dbReference type="Pfam" id="PF02633">
    <property type="entry name" value="Creatininase"/>
    <property type="match status" value="1"/>
</dbReference>
<proteinExistence type="inferred from homology"/>
<evidence type="ECO:0000256" key="5">
    <source>
        <dbReference type="ARBA" id="ARBA00024029"/>
    </source>
</evidence>
<dbReference type="GO" id="GO:0046872">
    <property type="term" value="F:metal ion binding"/>
    <property type="evidence" value="ECO:0007669"/>
    <property type="project" value="UniProtKB-KW"/>
</dbReference>
<dbReference type="InterPro" id="IPR003785">
    <property type="entry name" value="Creatininase/forma_Hydrolase"/>
</dbReference>
<accession>A0A6B2K3J6</accession>
<evidence type="ECO:0000256" key="4">
    <source>
        <dbReference type="ARBA" id="ARBA00022833"/>
    </source>
</evidence>
<keyword evidence="4" id="KW-0862">Zinc</keyword>
<evidence type="ECO:0000256" key="1">
    <source>
        <dbReference type="ARBA" id="ARBA00001947"/>
    </source>
</evidence>
<gene>
    <name evidence="6" type="ORF">GZA08_09280</name>
</gene>
<evidence type="ECO:0000313" key="6">
    <source>
        <dbReference type="EMBL" id="NDV01156.1"/>
    </source>
</evidence>
<dbReference type="Gene3D" id="3.40.50.10310">
    <property type="entry name" value="Creatininase"/>
    <property type="match status" value="1"/>
</dbReference>
<evidence type="ECO:0000313" key="7">
    <source>
        <dbReference type="Proteomes" id="UP000474757"/>
    </source>
</evidence>
<dbReference type="InterPro" id="IPR024087">
    <property type="entry name" value="Creatininase-like_sf"/>
</dbReference>
<dbReference type="AlphaFoldDB" id="A0A6B2K3J6"/>
<name>A0A6B2K3J6_9RHOB</name>
<dbReference type="RefSeq" id="WP_163892560.1">
    <property type="nucleotide sequence ID" value="NZ_JAAFYS010000002.1"/>
</dbReference>
<dbReference type="Proteomes" id="UP000474757">
    <property type="component" value="Unassembled WGS sequence"/>
</dbReference>
<keyword evidence="7" id="KW-1185">Reference proteome</keyword>
<organism evidence="6 7">
    <name type="scientific">Pseudoroseicyclus tamaricis</name>
    <dbReference type="NCBI Taxonomy" id="2705421"/>
    <lineage>
        <taxon>Bacteria</taxon>
        <taxon>Pseudomonadati</taxon>
        <taxon>Pseudomonadota</taxon>
        <taxon>Alphaproteobacteria</taxon>
        <taxon>Rhodobacterales</taxon>
        <taxon>Paracoccaceae</taxon>
        <taxon>Pseudoroseicyclus</taxon>
    </lineage>
</organism>
<evidence type="ECO:0000256" key="3">
    <source>
        <dbReference type="ARBA" id="ARBA00022801"/>
    </source>
</evidence>
<dbReference type="PANTHER" id="PTHR35005">
    <property type="entry name" value="3-DEHYDRO-SCYLLO-INOSOSE HYDROLASE"/>
    <property type="match status" value="1"/>
</dbReference>
<evidence type="ECO:0000256" key="2">
    <source>
        <dbReference type="ARBA" id="ARBA00022723"/>
    </source>
</evidence>
<dbReference type="PANTHER" id="PTHR35005:SF1">
    <property type="entry name" value="2-AMINO-5-FORMYLAMINO-6-RIBOSYLAMINOPYRIMIDIN-4(3H)-ONE 5'-MONOPHOSPHATE DEFORMYLASE"/>
    <property type="match status" value="1"/>
</dbReference>
<comment type="caution">
    <text evidence="6">The sequence shown here is derived from an EMBL/GenBank/DDBJ whole genome shotgun (WGS) entry which is preliminary data.</text>
</comment>
<keyword evidence="2" id="KW-0479">Metal-binding</keyword>